<keyword evidence="16" id="KW-1185">Reference proteome</keyword>
<evidence type="ECO:0000256" key="1">
    <source>
        <dbReference type="ARBA" id="ARBA00002860"/>
    </source>
</evidence>
<evidence type="ECO:0000313" key="17">
    <source>
        <dbReference type="RefSeq" id="XP_006817594.1"/>
    </source>
</evidence>
<sequence>MTYVFVIGIILVVIPATVNGQSVAVVGKNFHYQILRRTYFDPIPDSAVYFKASSTGKPGLPAWLKYIQEDPKMDTAYLYGTPTPSDIGTASIEIVAFNADTYDTKILAITISVEENHVPNSYFVTFNVTNKDVGDMYSPDPNSGKMTIDAFVGTVKTIWSDAQNLAVADITSSLDAGGRVPIPGQPTGVVIQIGSQSDFSSGIKNAAVSPCEASFQIFTDNGFDINWCYFNTTVKEMNDKSTINPSPVVLGAVYVAPVLTVEERDLTTEFILVVIVPLAVAIVLAIILSYIMCARREGVEKRINATPTVQLTHHSHIKNATKELRDMSMRREGAQPLSTLPAFRLSPTPGSRTGQHSPPQD</sequence>
<keyword evidence="6" id="KW-0963">Cytoplasm</keyword>
<evidence type="ECO:0000256" key="7">
    <source>
        <dbReference type="ARBA" id="ARBA00022692"/>
    </source>
</evidence>
<feature type="signal peptide" evidence="14">
    <location>
        <begin position="1"/>
        <end position="20"/>
    </location>
</feature>
<dbReference type="SUPFAM" id="SSF49313">
    <property type="entry name" value="Cadherin-like"/>
    <property type="match status" value="1"/>
</dbReference>
<dbReference type="RefSeq" id="XP_006817594.1">
    <property type="nucleotide sequence ID" value="XM_006817531.1"/>
</dbReference>
<feature type="domain" description="Dystroglycan-type cadherin-like" evidence="15">
    <location>
        <begin position="12"/>
        <end position="119"/>
    </location>
</feature>
<gene>
    <name evidence="17" type="primary">LOC100374080</name>
</gene>
<evidence type="ECO:0000256" key="9">
    <source>
        <dbReference type="ARBA" id="ARBA00023136"/>
    </source>
</evidence>
<keyword evidence="11" id="KW-0206">Cytoskeleton</keyword>
<comment type="similarity">
    <text evidence="4">Belongs to the sarcoglycan alpha/epsilon family.</text>
</comment>
<dbReference type="GeneID" id="100374080"/>
<feature type="compositionally biased region" description="Polar residues" evidence="12">
    <location>
        <begin position="348"/>
        <end position="361"/>
    </location>
</feature>
<evidence type="ECO:0000256" key="3">
    <source>
        <dbReference type="ARBA" id="ARBA00004513"/>
    </source>
</evidence>
<evidence type="ECO:0000313" key="16">
    <source>
        <dbReference type="Proteomes" id="UP000694865"/>
    </source>
</evidence>
<evidence type="ECO:0000256" key="14">
    <source>
        <dbReference type="SAM" id="SignalP"/>
    </source>
</evidence>
<evidence type="ECO:0000259" key="15">
    <source>
        <dbReference type="SMART" id="SM00736"/>
    </source>
</evidence>
<evidence type="ECO:0000256" key="2">
    <source>
        <dbReference type="ARBA" id="ARBA00004245"/>
    </source>
</evidence>
<keyword evidence="5" id="KW-1003">Cell membrane</keyword>
<dbReference type="Gene3D" id="2.60.40.10">
    <property type="entry name" value="Immunoglobulins"/>
    <property type="match status" value="1"/>
</dbReference>
<feature type="transmembrane region" description="Helical" evidence="13">
    <location>
        <begin position="270"/>
        <end position="293"/>
    </location>
</feature>
<dbReference type="PANTHER" id="PTHR10132">
    <property type="entry name" value="ALPHA-/EPSILON-SARCOGLYCAN FAMILY MEMBER"/>
    <property type="match status" value="1"/>
</dbReference>
<evidence type="ECO:0000256" key="13">
    <source>
        <dbReference type="SAM" id="Phobius"/>
    </source>
</evidence>
<comment type="subcellular location">
    <subcellularLocation>
        <location evidence="3">Cell membrane</location>
        <location evidence="3">Sarcolemma</location>
        <topology evidence="3">Single-pass membrane protein</topology>
    </subcellularLocation>
    <subcellularLocation>
        <location evidence="2">Cytoplasm</location>
        <location evidence="2">Cytoskeleton</location>
    </subcellularLocation>
</comment>
<evidence type="ECO:0000256" key="4">
    <source>
        <dbReference type="ARBA" id="ARBA00007721"/>
    </source>
</evidence>
<dbReference type="Proteomes" id="UP000694865">
    <property type="component" value="Unplaced"/>
</dbReference>
<dbReference type="SMART" id="SM00736">
    <property type="entry name" value="CADG"/>
    <property type="match status" value="1"/>
</dbReference>
<evidence type="ECO:0000256" key="5">
    <source>
        <dbReference type="ARBA" id="ARBA00022475"/>
    </source>
</evidence>
<dbReference type="InterPro" id="IPR015919">
    <property type="entry name" value="Cadherin-like_sf"/>
</dbReference>
<name>A0ABM0MC53_SACKO</name>
<feature type="region of interest" description="Disordered" evidence="12">
    <location>
        <begin position="338"/>
        <end position="361"/>
    </location>
</feature>
<keyword evidence="7 13" id="KW-0812">Transmembrane</keyword>
<keyword evidence="10" id="KW-0325">Glycoprotein</keyword>
<dbReference type="Pfam" id="PF20989">
    <property type="entry name" value="Sarcoglycan_2_C"/>
    <property type="match status" value="1"/>
</dbReference>
<evidence type="ECO:0000256" key="12">
    <source>
        <dbReference type="SAM" id="MobiDB-lite"/>
    </source>
</evidence>
<organism evidence="16 17">
    <name type="scientific">Saccoglossus kowalevskii</name>
    <name type="common">Acorn worm</name>
    <dbReference type="NCBI Taxonomy" id="10224"/>
    <lineage>
        <taxon>Eukaryota</taxon>
        <taxon>Metazoa</taxon>
        <taxon>Hemichordata</taxon>
        <taxon>Enteropneusta</taxon>
        <taxon>Harrimaniidae</taxon>
        <taxon>Saccoglossus</taxon>
    </lineage>
</organism>
<accession>A0ABM0MC53</accession>
<keyword evidence="14" id="KW-0732">Signal</keyword>
<dbReference type="InterPro" id="IPR013783">
    <property type="entry name" value="Ig-like_fold"/>
</dbReference>
<evidence type="ECO:0000256" key="8">
    <source>
        <dbReference type="ARBA" id="ARBA00022989"/>
    </source>
</evidence>
<keyword evidence="8 13" id="KW-1133">Transmembrane helix</keyword>
<evidence type="ECO:0000256" key="6">
    <source>
        <dbReference type="ARBA" id="ARBA00022490"/>
    </source>
</evidence>
<dbReference type="InterPro" id="IPR006644">
    <property type="entry name" value="Cadg"/>
</dbReference>
<feature type="chain" id="PRO_5046844336" evidence="14">
    <location>
        <begin position="21"/>
        <end position="361"/>
    </location>
</feature>
<dbReference type="PANTHER" id="PTHR10132:SF14">
    <property type="entry name" value="SARCOGLYCAN ALPHA, ISOFORM C"/>
    <property type="match status" value="1"/>
</dbReference>
<protein>
    <submittedName>
        <fullName evidence="17">Epsilon-sarcoglycan-like</fullName>
    </submittedName>
</protein>
<comment type="function">
    <text evidence="1">Component of the sarcoglycan complex, a subcomplex of the dystrophin-glycoprotein complex which forms a link between the F-actin cytoskeleton and the extracellular matrix.</text>
</comment>
<reference evidence="17" key="1">
    <citation type="submission" date="2025-08" db="UniProtKB">
        <authorList>
            <consortium name="RefSeq"/>
        </authorList>
    </citation>
    <scope>IDENTIFICATION</scope>
    <source>
        <tissue evidence="17">Testes</tissue>
    </source>
</reference>
<dbReference type="InterPro" id="IPR048347">
    <property type="entry name" value="Sarcoglycan_C"/>
</dbReference>
<dbReference type="InterPro" id="IPR008908">
    <property type="entry name" value="Sarcoglycan_alpha/epsilon"/>
</dbReference>
<evidence type="ECO:0000256" key="10">
    <source>
        <dbReference type="ARBA" id="ARBA00023180"/>
    </source>
</evidence>
<proteinExistence type="inferred from homology"/>
<keyword evidence="9 13" id="KW-0472">Membrane</keyword>
<dbReference type="Pfam" id="PF05510">
    <property type="entry name" value="Sarcoglycan_2"/>
    <property type="match status" value="1"/>
</dbReference>
<dbReference type="InterPro" id="IPR048346">
    <property type="entry name" value="Sarcoglycan_N"/>
</dbReference>
<evidence type="ECO:0000256" key="11">
    <source>
        <dbReference type="ARBA" id="ARBA00023212"/>
    </source>
</evidence>
<feature type="non-terminal residue" evidence="17">
    <location>
        <position position="361"/>
    </location>
</feature>